<evidence type="ECO:0000256" key="2">
    <source>
        <dbReference type="ARBA" id="ARBA00007935"/>
    </source>
</evidence>
<feature type="transmembrane region" description="Helical" evidence="8">
    <location>
        <begin position="277"/>
        <end position="302"/>
    </location>
</feature>
<keyword evidence="7 8" id="KW-0472">Membrane</keyword>
<keyword evidence="6 8" id="KW-1133">Transmembrane helix</keyword>
<evidence type="ECO:0000256" key="4">
    <source>
        <dbReference type="ARBA" id="ARBA00022475"/>
    </source>
</evidence>
<evidence type="ECO:0000256" key="1">
    <source>
        <dbReference type="ARBA" id="ARBA00004651"/>
    </source>
</evidence>
<feature type="transmembrane region" description="Helical" evidence="8">
    <location>
        <begin position="314"/>
        <end position="332"/>
    </location>
</feature>
<dbReference type="EMBL" id="PUEJ01000007">
    <property type="protein sequence ID" value="PRH85690.1"/>
    <property type="molecule type" value="Genomic_DNA"/>
</dbReference>
<evidence type="ECO:0000256" key="8">
    <source>
        <dbReference type="SAM" id="Phobius"/>
    </source>
</evidence>
<dbReference type="Proteomes" id="UP000237682">
    <property type="component" value="Unassembled WGS sequence"/>
</dbReference>
<sequence length="663" mass="68119">MAAMPGSDTYRPLLAYAVLGLLALILTGWCWTTQLPAPQWWGALLHPRLDDPQQLVFHFAALPRALTALLAGAGLGLAGLLLQQTLRNPLASPTTLGLEAGSQLALTVVLVAAPGLLMLGRPVIALAGTLLALGFVMACAARNRFSSVALVLAGLVAGLFCGALTIALRLLNQEFVAILFLWGGGSLAQQDWSAPAALAPSIGALYLLAALLARPFELLALDEENARALGVPLGLVRSAGLLLAALLTAVVTAHVGVIGFVGLAAPQIARLAGARRFAARLLLAPLTGALLVLAVDAIVGLLEAAGIIDLPTGAATALLGAPLLLWLLPRLRRSEPPSTQRSLATGARDRTRLLPVLAALLVLAVAGALLIGHGSLGWRLIAPADFALVEPWRAPRAAIAALAGAMLATAGLLLQRVSGNPLAAPEVLGIGTGVAFGMALAMILGQTTGLAAHTAAGASGGFLALFLVLMVGRRSGFAPDQVLLTGLALSALLDVVIVAFLALGDPRAPQVLAWMAGSTYYADWSKVVTTAAFAALLLPAALALRRWLDIVPMGPVTARALGLPVQTSRLAILAMASLLTSVAVMATGPLTFVGLAGPHMARLIGLRRAWSQILGSVLIGALVMVVADVLARTLIAPRELPTGIVAALIGLPYLIWQVGRRPQ</sequence>
<dbReference type="SUPFAM" id="SSF81345">
    <property type="entry name" value="ABC transporter involved in vitamin B12 uptake, BtuC"/>
    <property type="match status" value="2"/>
</dbReference>
<dbReference type="OrthoDB" id="9811721at2"/>
<dbReference type="GO" id="GO:0022857">
    <property type="term" value="F:transmembrane transporter activity"/>
    <property type="evidence" value="ECO:0007669"/>
    <property type="project" value="InterPro"/>
</dbReference>
<feature type="transmembrane region" description="Helical" evidence="8">
    <location>
        <begin position="94"/>
        <end position="117"/>
    </location>
</feature>
<evidence type="ECO:0000313" key="9">
    <source>
        <dbReference type="EMBL" id="PRH85690.1"/>
    </source>
</evidence>
<feature type="transmembrane region" description="Helical" evidence="8">
    <location>
        <begin position="353"/>
        <end position="374"/>
    </location>
</feature>
<keyword evidence="10" id="KW-1185">Reference proteome</keyword>
<dbReference type="PANTHER" id="PTHR30472:SF37">
    <property type="entry name" value="FE(3+) DICITRATE TRANSPORT SYSTEM PERMEASE PROTEIN FECD-RELATED"/>
    <property type="match status" value="1"/>
</dbReference>
<feature type="transmembrane region" description="Helical" evidence="8">
    <location>
        <begin position="450"/>
        <end position="470"/>
    </location>
</feature>
<dbReference type="Gene3D" id="1.10.3470.10">
    <property type="entry name" value="ABC transporter involved in vitamin B12 uptake, BtuC"/>
    <property type="match status" value="2"/>
</dbReference>
<feature type="transmembrane region" description="Helical" evidence="8">
    <location>
        <begin position="570"/>
        <end position="597"/>
    </location>
</feature>
<comment type="subcellular location">
    <subcellularLocation>
        <location evidence="1">Cell membrane</location>
        <topology evidence="1">Multi-pass membrane protein</topology>
    </subcellularLocation>
</comment>
<dbReference type="NCBIfam" id="NF007866">
    <property type="entry name" value="PRK10577.1-2"/>
    <property type="match status" value="1"/>
</dbReference>
<keyword evidence="5 8" id="KW-0812">Transmembrane</keyword>
<keyword evidence="4" id="KW-1003">Cell membrane</keyword>
<evidence type="ECO:0000256" key="3">
    <source>
        <dbReference type="ARBA" id="ARBA00022448"/>
    </source>
</evidence>
<feature type="transmembrane region" description="Helical" evidence="8">
    <location>
        <begin position="394"/>
        <end position="414"/>
    </location>
</feature>
<organism evidence="9 10">
    <name type="scientific">Labrys okinawensis</name>
    <dbReference type="NCBI Taxonomy" id="346911"/>
    <lineage>
        <taxon>Bacteria</taxon>
        <taxon>Pseudomonadati</taxon>
        <taxon>Pseudomonadota</taxon>
        <taxon>Alphaproteobacteria</taxon>
        <taxon>Hyphomicrobiales</taxon>
        <taxon>Xanthobacteraceae</taxon>
        <taxon>Labrys</taxon>
    </lineage>
</organism>
<dbReference type="GO" id="GO:0005886">
    <property type="term" value="C:plasma membrane"/>
    <property type="evidence" value="ECO:0007669"/>
    <property type="project" value="UniProtKB-SubCell"/>
</dbReference>
<evidence type="ECO:0000256" key="6">
    <source>
        <dbReference type="ARBA" id="ARBA00022989"/>
    </source>
</evidence>
<name>A0A2S9Q8P9_9HYPH</name>
<feature type="transmembrane region" description="Helical" evidence="8">
    <location>
        <begin position="123"/>
        <end position="141"/>
    </location>
</feature>
<keyword evidence="3" id="KW-0813">Transport</keyword>
<protein>
    <submittedName>
        <fullName evidence="9">Fe(3+)-hydroxamate ABC transporter permease FhuB</fullName>
    </submittedName>
</protein>
<feature type="transmembrane region" description="Helical" evidence="8">
    <location>
        <begin position="482"/>
        <end position="504"/>
    </location>
</feature>
<feature type="transmembrane region" description="Helical" evidence="8">
    <location>
        <begin position="642"/>
        <end position="659"/>
    </location>
</feature>
<accession>A0A2S9Q8P9</accession>
<comment type="caution">
    <text evidence="9">The sequence shown here is derived from an EMBL/GenBank/DDBJ whole genome shotgun (WGS) entry which is preliminary data.</text>
</comment>
<dbReference type="CDD" id="cd06550">
    <property type="entry name" value="TM_ABC_iron-siderophores_like"/>
    <property type="match status" value="1"/>
</dbReference>
<feature type="transmembrane region" description="Helical" evidence="8">
    <location>
        <begin position="426"/>
        <end position="444"/>
    </location>
</feature>
<dbReference type="InterPro" id="IPR000522">
    <property type="entry name" value="ABC_transptr_permease_BtuC"/>
</dbReference>
<dbReference type="Pfam" id="PF01032">
    <property type="entry name" value="FecCD"/>
    <property type="match status" value="2"/>
</dbReference>
<dbReference type="AlphaFoldDB" id="A0A2S9Q8P9"/>
<evidence type="ECO:0000256" key="7">
    <source>
        <dbReference type="ARBA" id="ARBA00023136"/>
    </source>
</evidence>
<gene>
    <name evidence="9" type="ORF">C5L14_19190</name>
</gene>
<evidence type="ECO:0000256" key="5">
    <source>
        <dbReference type="ARBA" id="ARBA00022692"/>
    </source>
</evidence>
<feature type="transmembrane region" description="Helical" evidence="8">
    <location>
        <begin position="609"/>
        <end position="630"/>
    </location>
</feature>
<proteinExistence type="inferred from homology"/>
<comment type="similarity">
    <text evidence="2">Belongs to the binding-protein-dependent transport system permease family. FecCD subfamily.</text>
</comment>
<reference evidence="9 10" key="1">
    <citation type="submission" date="2018-02" db="EMBL/GenBank/DDBJ databases">
        <title>Whole genome sequencing of endophytic bacterium.</title>
        <authorList>
            <person name="Eedara R."/>
            <person name="Podile A.R."/>
        </authorList>
    </citation>
    <scope>NUCLEOTIDE SEQUENCE [LARGE SCALE GENOMIC DNA]</scope>
    <source>
        <strain evidence="9 10">RP1T</strain>
    </source>
</reference>
<feature type="transmembrane region" description="Helical" evidence="8">
    <location>
        <begin position="56"/>
        <end position="82"/>
    </location>
</feature>
<evidence type="ECO:0000313" key="10">
    <source>
        <dbReference type="Proteomes" id="UP000237682"/>
    </source>
</evidence>
<dbReference type="GO" id="GO:0033214">
    <property type="term" value="P:siderophore-iron import into cell"/>
    <property type="evidence" value="ECO:0007669"/>
    <property type="project" value="TreeGrafter"/>
</dbReference>
<dbReference type="PANTHER" id="PTHR30472">
    <property type="entry name" value="FERRIC ENTEROBACTIN TRANSPORT SYSTEM PERMEASE PROTEIN"/>
    <property type="match status" value="1"/>
</dbReference>
<dbReference type="InterPro" id="IPR037294">
    <property type="entry name" value="ABC_BtuC-like"/>
</dbReference>
<feature type="transmembrane region" description="Helical" evidence="8">
    <location>
        <begin position="148"/>
        <end position="169"/>
    </location>
</feature>
<feature type="transmembrane region" description="Helical" evidence="8">
    <location>
        <begin position="241"/>
        <end position="265"/>
    </location>
</feature>